<dbReference type="RefSeq" id="YP_009596948.1">
    <property type="nucleotide sequence ID" value="NC_041893.1"/>
</dbReference>
<name>A0A1D8ETW9_9CAUD</name>
<reference evidence="1 2" key="1">
    <citation type="submission" date="2016-07" db="EMBL/GenBank/DDBJ databases">
        <authorList>
            <person name="Modlin R.L."/>
            <person name="Cheng L.S."/>
            <person name="Marinelli L.J."/>
            <person name="Grosset N."/>
            <person name="Gautier M."/>
            <person name="Fitz-Gibbon S."/>
            <person name="Pellegrini M."/>
            <person name="Bowman C.A."/>
            <person name="Russell D.A."/>
            <person name="Jacobs-Sera D."/>
            <person name="Hatfull G.F."/>
        </authorList>
    </citation>
    <scope>NUCLEOTIDE SEQUENCE [LARGE SCALE GENOMIC DNA]</scope>
</reference>
<dbReference type="EMBL" id="KX620751">
    <property type="protein sequence ID" value="AOT24440.1"/>
    <property type="molecule type" value="Genomic_DNA"/>
</dbReference>
<gene>
    <name evidence="1" type="primary">27</name>
    <name evidence="1" type="ORF">DOUCETTE_27</name>
</gene>
<sequence>MKHLEGEANGRRHDQTYILPASMKALPKEGEASSTHMPFHCRQPQ</sequence>
<evidence type="ECO:0000313" key="2">
    <source>
        <dbReference type="Proteomes" id="UP000225090"/>
    </source>
</evidence>
<dbReference type="Proteomes" id="UP000225090">
    <property type="component" value="Segment"/>
</dbReference>
<dbReference type="GeneID" id="40072551"/>
<proteinExistence type="predicted"/>
<organism evidence="1 2">
    <name type="scientific">Propionibacterium phage Doucette</name>
    <dbReference type="NCBI Taxonomy" id="1897534"/>
    <lineage>
        <taxon>Viruses</taxon>
        <taxon>Duplodnaviria</taxon>
        <taxon>Heunggongvirae</taxon>
        <taxon>Uroviricota</taxon>
        <taxon>Caudoviricetes</taxon>
        <taxon>Doucettevirus</taxon>
        <taxon>Doucettevirus doucette</taxon>
    </lineage>
</organism>
<accession>A0A1D8ETW9</accession>
<evidence type="ECO:0000313" key="1">
    <source>
        <dbReference type="EMBL" id="AOT24440.1"/>
    </source>
</evidence>
<protein>
    <submittedName>
        <fullName evidence="1">Uncharacterized protein</fullName>
    </submittedName>
</protein>
<keyword evidence="2" id="KW-1185">Reference proteome</keyword>
<dbReference type="KEGG" id="vg:40072551"/>